<keyword evidence="1" id="KW-0732">Signal</keyword>
<organism evidence="2 3">
    <name type="scientific">Hymenobacter gelipurpurascens</name>
    <dbReference type="NCBI Taxonomy" id="89968"/>
    <lineage>
        <taxon>Bacteria</taxon>
        <taxon>Pseudomonadati</taxon>
        <taxon>Bacteroidota</taxon>
        <taxon>Cytophagia</taxon>
        <taxon>Cytophagales</taxon>
        <taxon>Hymenobacteraceae</taxon>
        <taxon>Hymenobacter</taxon>
    </lineage>
</organism>
<dbReference type="OrthoDB" id="875758at2"/>
<name>A0A212T720_9BACT</name>
<reference evidence="3" key="1">
    <citation type="submission" date="2017-06" db="EMBL/GenBank/DDBJ databases">
        <authorList>
            <person name="Varghese N."/>
            <person name="Submissions S."/>
        </authorList>
    </citation>
    <scope>NUCLEOTIDE SEQUENCE [LARGE SCALE GENOMIC DNA]</scope>
    <source>
        <strain evidence="3">DSM 11116</strain>
    </source>
</reference>
<feature type="signal peptide" evidence="1">
    <location>
        <begin position="1"/>
        <end position="21"/>
    </location>
</feature>
<dbReference type="RefSeq" id="WP_088841886.1">
    <property type="nucleotide sequence ID" value="NZ_FYEW01000001.1"/>
</dbReference>
<evidence type="ECO:0000313" key="3">
    <source>
        <dbReference type="Proteomes" id="UP000198131"/>
    </source>
</evidence>
<proteinExistence type="predicted"/>
<accession>A0A212T720</accession>
<evidence type="ECO:0000256" key="1">
    <source>
        <dbReference type="SAM" id="SignalP"/>
    </source>
</evidence>
<sequence length="186" mass="21285">MKKFILLSALMLGTLATSAQYMPGKARKKYTFPKKDEESPYVLNVTKNTDEDAEVEACVTRVAYRPYAELLTEINELKRMNSMADTTYERRFRQLPAGGMLTVTMYRRGAQNADPAYLSLVAKTKDGKEVLNVQELPAGQGRFWNRDLYMSKRALPFTKTDTPQDIFLTINDAKTKQNFEYIIKAE</sequence>
<gene>
    <name evidence="2" type="ORF">SAMN06265337_0555</name>
</gene>
<evidence type="ECO:0000313" key="2">
    <source>
        <dbReference type="EMBL" id="SNC61867.1"/>
    </source>
</evidence>
<dbReference type="Proteomes" id="UP000198131">
    <property type="component" value="Unassembled WGS sequence"/>
</dbReference>
<dbReference type="EMBL" id="FYEW01000001">
    <property type="protein sequence ID" value="SNC61867.1"/>
    <property type="molecule type" value="Genomic_DNA"/>
</dbReference>
<feature type="chain" id="PRO_5012984919" evidence="1">
    <location>
        <begin position="22"/>
        <end position="186"/>
    </location>
</feature>
<dbReference type="AlphaFoldDB" id="A0A212T720"/>
<protein>
    <submittedName>
        <fullName evidence="2">Uncharacterized protein</fullName>
    </submittedName>
</protein>
<keyword evidence="3" id="KW-1185">Reference proteome</keyword>